<dbReference type="Pfam" id="PF07298">
    <property type="entry name" value="NnrU"/>
    <property type="match status" value="1"/>
</dbReference>
<dbReference type="InterPro" id="IPR009915">
    <property type="entry name" value="NnrU_dom"/>
</dbReference>
<proteinExistence type="predicted"/>
<reference evidence="7" key="1">
    <citation type="submission" date="2022-10" db="EMBL/GenBank/DDBJ databases">
        <title>Description of microaerobic benzene degrading bacteria.</title>
        <authorList>
            <person name="Bedics A."/>
            <person name="Tancsics A."/>
            <person name="Banerjee S."/>
        </authorList>
    </citation>
    <scope>NUCLEOTIDE SEQUENCE</scope>
    <source>
        <strain evidence="7">D2M1</strain>
    </source>
</reference>
<sequence length="193" mass="20658">MGYLVLGLVLFLGVHSVRIVADGWRTQTRARLGEMPWKGLYSLVSAVGLAFIVWGYGLARQQPVVLWVPPIGMRHAAALLTLIAFVLLAATYVPRNALQARLHHPMVLGVKVWALAHLLSNGNLADVLLFGSFLLWAALSFRAARQRDRAQGTVYAAGSAAGTAAAVVVGAVAWAGFAFWGHAWLIGVAPLGR</sequence>
<evidence type="ECO:0000313" key="8">
    <source>
        <dbReference type="Proteomes" id="UP001148932"/>
    </source>
</evidence>
<keyword evidence="3 5" id="KW-1133">Transmembrane helix</keyword>
<comment type="subcellular location">
    <subcellularLocation>
        <location evidence="1">Membrane</location>
        <topology evidence="1">Multi-pass membrane protein</topology>
    </subcellularLocation>
</comment>
<accession>A0ABT5RRU1</accession>
<evidence type="ECO:0000256" key="1">
    <source>
        <dbReference type="ARBA" id="ARBA00004141"/>
    </source>
</evidence>
<dbReference type="RefSeq" id="WP_056056885.1">
    <property type="nucleotide sequence ID" value="NZ_JAPCKI010000001.1"/>
</dbReference>
<organism evidence="7 8">
    <name type="scientific">Acidovorax benzenivorans</name>
    <dbReference type="NCBI Taxonomy" id="2987520"/>
    <lineage>
        <taxon>Bacteria</taxon>
        <taxon>Pseudomonadati</taxon>
        <taxon>Pseudomonadota</taxon>
        <taxon>Betaproteobacteria</taxon>
        <taxon>Burkholderiales</taxon>
        <taxon>Comamonadaceae</taxon>
        <taxon>Acidovorax</taxon>
    </lineage>
</organism>
<dbReference type="EMBL" id="JAPCKI010000001">
    <property type="protein sequence ID" value="MDD2176080.1"/>
    <property type="molecule type" value="Genomic_DNA"/>
</dbReference>
<gene>
    <name evidence="7" type="ORF">OIN59_01480</name>
</gene>
<protein>
    <submittedName>
        <fullName evidence="7">NnrU family protein</fullName>
    </submittedName>
</protein>
<feature type="transmembrane region" description="Helical" evidence="5">
    <location>
        <begin position="153"/>
        <end position="180"/>
    </location>
</feature>
<evidence type="ECO:0000256" key="4">
    <source>
        <dbReference type="ARBA" id="ARBA00023136"/>
    </source>
</evidence>
<name>A0ABT5RRU1_9BURK</name>
<evidence type="ECO:0000256" key="5">
    <source>
        <dbReference type="SAM" id="Phobius"/>
    </source>
</evidence>
<feature type="transmembrane region" description="Helical" evidence="5">
    <location>
        <begin position="40"/>
        <end position="59"/>
    </location>
</feature>
<feature type="transmembrane region" description="Helical" evidence="5">
    <location>
        <begin position="71"/>
        <end position="93"/>
    </location>
</feature>
<feature type="domain" description="NnrU" evidence="6">
    <location>
        <begin position="4"/>
        <end position="190"/>
    </location>
</feature>
<evidence type="ECO:0000313" key="7">
    <source>
        <dbReference type="EMBL" id="MDD2176080.1"/>
    </source>
</evidence>
<feature type="transmembrane region" description="Helical" evidence="5">
    <location>
        <begin position="113"/>
        <end position="141"/>
    </location>
</feature>
<keyword evidence="4 5" id="KW-0472">Membrane</keyword>
<comment type="caution">
    <text evidence="7">The sequence shown here is derived from an EMBL/GenBank/DDBJ whole genome shotgun (WGS) entry which is preliminary data.</text>
</comment>
<dbReference type="Proteomes" id="UP001148932">
    <property type="component" value="Unassembled WGS sequence"/>
</dbReference>
<evidence type="ECO:0000256" key="3">
    <source>
        <dbReference type="ARBA" id="ARBA00022989"/>
    </source>
</evidence>
<keyword evidence="2 5" id="KW-0812">Transmembrane</keyword>
<keyword evidence="8" id="KW-1185">Reference proteome</keyword>
<evidence type="ECO:0000259" key="6">
    <source>
        <dbReference type="Pfam" id="PF07298"/>
    </source>
</evidence>
<evidence type="ECO:0000256" key="2">
    <source>
        <dbReference type="ARBA" id="ARBA00022692"/>
    </source>
</evidence>